<keyword evidence="1" id="KW-0732">Signal</keyword>
<comment type="caution">
    <text evidence="2">The sequence shown here is derived from an EMBL/GenBank/DDBJ whole genome shotgun (WGS) entry which is preliminary data.</text>
</comment>
<organism evidence="2 3">
    <name type="scientific">Exercitatus varius</name>
    <dbReference type="NCBI Taxonomy" id="67857"/>
    <lineage>
        <taxon>Bacteria</taxon>
        <taxon>Pseudomonadati</taxon>
        <taxon>Pseudomonadota</taxon>
        <taxon>Gammaproteobacteria</taxon>
        <taxon>Pasteurellales</taxon>
        <taxon>Pasteurellaceae</taxon>
        <taxon>Exercitatus</taxon>
    </lineage>
</organism>
<sequence length="275" mass="31932">MEMRRIIYLILLLWSMNLNAHKDSAKESGDSILQGYCLLEELSNKKSMTLQIFINSDNCQHDNYAKKSIVKFIFNKGNNNKTVKNTTILLPAISPNNELSFEGERELLLDNEFLLINIAPPNRVLAEAYGFSFIFKINGDNISFYDYTIYDLCAIPEDNYCPRAELIKEDVNKHKLAREIFYGESIFDFDTNSAFEKIFNLWQGTEAKKATINIEKAYLYQSPNNVSKKYLIKDDEVTILNEKTDNSGQKWYFINYKGKKDINMWIKAEAVDIKE</sequence>
<evidence type="ECO:0000313" key="2">
    <source>
        <dbReference type="EMBL" id="MDG2945486.1"/>
    </source>
</evidence>
<reference evidence="2 3" key="1">
    <citation type="submission" date="2023-03" db="EMBL/GenBank/DDBJ databases">
        <title>Classification of Bisgaard taxon 6 and taxon 10 as Exercitatus varius gen. nov., spec. nov.</title>
        <authorList>
            <person name="Christensen H."/>
        </authorList>
    </citation>
    <scope>NUCLEOTIDE SEQUENCE [LARGE SCALE GENOMIC DNA]</scope>
    <source>
        <strain evidence="2 3">23350_01</strain>
    </source>
</reference>
<keyword evidence="3" id="KW-1185">Reference proteome</keyword>
<feature type="signal peptide" evidence="1">
    <location>
        <begin position="1"/>
        <end position="20"/>
    </location>
</feature>
<gene>
    <name evidence="2" type="ORF">P7M32_03445</name>
</gene>
<evidence type="ECO:0000313" key="3">
    <source>
        <dbReference type="Proteomes" id="UP001216057"/>
    </source>
</evidence>
<accession>A0ABT6EPL1</accession>
<name>A0ABT6EPL1_9PAST</name>
<dbReference type="EMBL" id="JARQTX010000004">
    <property type="protein sequence ID" value="MDG2945486.1"/>
    <property type="molecule type" value="Genomic_DNA"/>
</dbReference>
<dbReference type="Proteomes" id="UP001216057">
    <property type="component" value="Unassembled WGS sequence"/>
</dbReference>
<proteinExistence type="predicted"/>
<protein>
    <recommendedName>
        <fullName evidence="4">SH3 domain-containing protein</fullName>
    </recommendedName>
</protein>
<feature type="chain" id="PRO_5046155111" description="SH3 domain-containing protein" evidence="1">
    <location>
        <begin position="21"/>
        <end position="275"/>
    </location>
</feature>
<evidence type="ECO:0008006" key="4">
    <source>
        <dbReference type="Google" id="ProtNLM"/>
    </source>
</evidence>
<evidence type="ECO:0000256" key="1">
    <source>
        <dbReference type="SAM" id="SignalP"/>
    </source>
</evidence>